<dbReference type="STRING" id="142588.SAMN04488559_101229"/>
<keyword evidence="5 10" id="KW-0812">Transmembrane</keyword>
<feature type="transmembrane region" description="Helical" evidence="10">
    <location>
        <begin position="358"/>
        <end position="376"/>
    </location>
</feature>
<dbReference type="Gene3D" id="1.20.1740.10">
    <property type="entry name" value="Amino acid/polyamine transporter I"/>
    <property type="match status" value="1"/>
</dbReference>
<keyword evidence="3" id="KW-0813">Transport</keyword>
<feature type="transmembrane region" description="Helical" evidence="10">
    <location>
        <begin position="396"/>
        <end position="429"/>
    </location>
</feature>
<feature type="transmembrane region" description="Helical" evidence="10">
    <location>
        <begin position="33"/>
        <end position="58"/>
    </location>
</feature>
<feature type="transmembrane region" description="Helical" evidence="10">
    <location>
        <begin position="125"/>
        <end position="143"/>
    </location>
</feature>
<sequence length="473" mass="51545">MTDKVKKISLFSLIALVISSSLGSGIFGISTDLAAGAAPGSALIAWVIVGVGILMLSLSFNNLILKRPDLNGIFSYAEAGFGQFAGFISGWGYWLSAWLGNVAFATMLMSTVSYFFPVFDDGQNIPSIIVASLLMWGLTFIVNQGVESAAFINAIVTICKLIPLFVFIVLGIVAFKADLFTANFWGTFSTNFEFGEVTNQIKNCMMVMMWVFVGIEGASTLSTRANKKSDVGKSIVIGLLGLLSLYVLASMIPYGIMSQQELASLKQPSMAYVFEHIVGSWGAAFISIGLIISILGAWLSWTMFPGEATMLMSRAGMLPKKFGQTNKKGAPTFSLMVTAALIQVFVFTFLFTDKAYNFAYSLCTAAILICYLFVTLYQVKFSYQHLNEQGAKKQLIIGLIGSIFQIWAIFASGIFFTLLCFTAYIPGIYFFIKARKEAGRKTLFSKNEVIATIFIVIGSIIALTLLFTGQVKV</sequence>
<feature type="transmembrane region" description="Helical" evidence="10">
    <location>
        <begin position="449"/>
        <end position="468"/>
    </location>
</feature>
<dbReference type="InterPro" id="IPR004754">
    <property type="entry name" value="Amino_acid_antiprt"/>
</dbReference>
<dbReference type="Proteomes" id="UP000198948">
    <property type="component" value="Unassembled WGS sequence"/>
</dbReference>
<keyword evidence="6" id="KW-0029">Amino-acid transport</keyword>
<accession>A0A1H9PY41</accession>
<dbReference type="InterPro" id="IPR002293">
    <property type="entry name" value="AA/rel_permease1"/>
</dbReference>
<dbReference type="PANTHER" id="PTHR42770">
    <property type="entry name" value="AMINO ACID TRANSPORTER-RELATED"/>
    <property type="match status" value="1"/>
</dbReference>
<dbReference type="NCBIfam" id="TIGR03810">
    <property type="entry name" value="arg_ornith_anti"/>
    <property type="match status" value="1"/>
</dbReference>
<evidence type="ECO:0000313" key="11">
    <source>
        <dbReference type="EMBL" id="SER53151.1"/>
    </source>
</evidence>
<gene>
    <name evidence="11" type="ORF">SAMN04488559_101229</name>
</gene>
<dbReference type="InterPro" id="IPR050367">
    <property type="entry name" value="APC_superfamily"/>
</dbReference>
<dbReference type="InterPro" id="IPR022461">
    <property type="entry name" value="Arg/Orn_antiprt_ArcD"/>
</dbReference>
<feature type="transmembrane region" description="Helical" evidence="10">
    <location>
        <begin position="98"/>
        <end position="119"/>
    </location>
</feature>
<feature type="transmembrane region" description="Helical" evidence="10">
    <location>
        <begin position="235"/>
        <end position="257"/>
    </location>
</feature>
<feature type="transmembrane region" description="Helical" evidence="10">
    <location>
        <begin position="330"/>
        <end position="352"/>
    </location>
</feature>
<evidence type="ECO:0000256" key="6">
    <source>
        <dbReference type="ARBA" id="ARBA00022970"/>
    </source>
</evidence>
<dbReference type="Pfam" id="PF13520">
    <property type="entry name" value="AA_permease_2"/>
    <property type="match status" value="1"/>
</dbReference>
<keyword evidence="8 10" id="KW-0472">Membrane</keyword>
<keyword evidence="12" id="KW-1185">Reference proteome</keyword>
<evidence type="ECO:0000256" key="10">
    <source>
        <dbReference type="SAM" id="Phobius"/>
    </source>
</evidence>
<name>A0A1H9PY41_9LACT</name>
<reference evidence="11 12" key="1">
    <citation type="submission" date="2016-10" db="EMBL/GenBank/DDBJ databases">
        <authorList>
            <person name="de Groot N.N."/>
        </authorList>
    </citation>
    <scope>NUCLEOTIDE SEQUENCE [LARGE SCALE GENOMIC DNA]</scope>
    <source>
        <strain evidence="11 12">DSM 13760</strain>
    </source>
</reference>
<evidence type="ECO:0000256" key="5">
    <source>
        <dbReference type="ARBA" id="ARBA00022692"/>
    </source>
</evidence>
<dbReference type="NCBIfam" id="TIGR00905">
    <property type="entry name" value="2A0302"/>
    <property type="match status" value="1"/>
</dbReference>
<comment type="subcellular location">
    <subcellularLocation>
        <location evidence="1">Cell membrane</location>
        <topology evidence="1">Multi-pass membrane protein</topology>
    </subcellularLocation>
</comment>
<evidence type="ECO:0000256" key="3">
    <source>
        <dbReference type="ARBA" id="ARBA00022448"/>
    </source>
</evidence>
<dbReference type="PANTHER" id="PTHR42770:SF4">
    <property type="entry name" value="ARGININE_ORNITHINE ANTIPORTER-RELATED"/>
    <property type="match status" value="1"/>
</dbReference>
<keyword evidence="4" id="KW-1003">Cell membrane</keyword>
<feature type="transmembrane region" description="Helical" evidence="10">
    <location>
        <begin position="150"/>
        <end position="175"/>
    </location>
</feature>
<keyword evidence="7 10" id="KW-1133">Transmembrane helix</keyword>
<dbReference type="RefSeq" id="WP_092649394.1">
    <property type="nucleotide sequence ID" value="NZ_FOHA01000001.1"/>
</dbReference>
<evidence type="ECO:0000313" key="12">
    <source>
        <dbReference type="Proteomes" id="UP000198948"/>
    </source>
</evidence>
<dbReference type="EMBL" id="FOHA01000001">
    <property type="protein sequence ID" value="SER53151.1"/>
    <property type="molecule type" value="Genomic_DNA"/>
</dbReference>
<dbReference type="GO" id="GO:0006527">
    <property type="term" value="P:L-arginine catabolic process"/>
    <property type="evidence" value="ECO:0007669"/>
    <property type="project" value="UniProtKB-UniRule"/>
</dbReference>
<dbReference type="GO" id="GO:0005886">
    <property type="term" value="C:plasma membrane"/>
    <property type="evidence" value="ECO:0007669"/>
    <property type="project" value="UniProtKB-SubCell"/>
</dbReference>
<feature type="transmembrane region" description="Helical" evidence="10">
    <location>
        <begin position="277"/>
        <end position="304"/>
    </location>
</feature>
<dbReference type="OrthoDB" id="9762947at2"/>
<evidence type="ECO:0000256" key="1">
    <source>
        <dbReference type="ARBA" id="ARBA00004651"/>
    </source>
</evidence>
<proteinExistence type="inferred from homology"/>
<comment type="similarity">
    <text evidence="2">Belongs to the amino acid-polyamine-organocation (APC) superfamily. Basic amino acid/polyamine antiporter (APA) (TC 2.A.3.2) family.</text>
</comment>
<evidence type="ECO:0000256" key="2">
    <source>
        <dbReference type="ARBA" id="ARBA00008220"/>
    </source>
</evidence>
<evidence type="ECO:0000256" key="4">
    <source>
        <dbReference type="ARBA" id="ARBA00022475"/>
    </source>
</evidence>
<protein>
    <recommendedName>
        <fullName evidence="9">Arginine-ornithine antiporter</fullName>
    </recommendedName>
</protein>
<dbReference type="GO" id="GO:0043858">
    <property type="term" value="F:arginine:ornithine antiporter activity"/>
    <property type="evidence" value="ECO:0007669"/>
    <property type="project" value="UniProtKB-UniRule"/>
</dbReference>
<organism evidence="11 12">
    <name type="scientific">Isobaculum melis</name>
    <dbReference type="NCBI Taxonomy" id="142588"/>
    <lineage>
        <taxon>Bacteria</taxon>
        <taxon>Bacillati</taxon>
        <taxon>Bacillota</taxon>
        <taxon>Bacilli</taxon>
        <taxon>Lactobacillales</taxon>
        <taxon>Carnobacteriaceae</taxon>
        <taxon>Isobaculum</taxon>
    </lineage>
</organism>
<dbReference type="PIRSF" id="PIRSF006060">
    <property type="entry name" value="AA_transporter"/>
    <property type="match status" value="1"/>
</dbReference>
<evidence type="ECO:0000256" key="7">
    <source>
        <dbReference type="ARBA" id="ARBA00022989"/>
    </source>
</evidence>
<dbReference type="AlphaFoldDB" id="A0A1H9PY41"/>
<evidence type="ECO:0000256" key="9">
    <source>
        <dbReference type="NCBIfam" id="TIGR03810"/>
    </source>
</evidence>
<evidence type="ECO:0000256" key="8">
    <source>
        <dbReference type="ARBA" id="ARBA00023136"/>
    </source>
</evidence>
<dbReference type="GO" id="GO:1903826">
    <property type="term" value="P:L-arginine transmembrane transport"/>
    <property type="evidence" value="ECO:0007669"/>
    <property type="project" value="InterPro"/>
</dbReference>